<proteinExistence type="predicted"/>
<evidence type="ECO:0000313" key="2">
    <source>
        <dbReference type="EMBL" id="KAK6144311.1"/>
    </source>
</evidence>
<dbReference type="Proteomes" id="UP001318860">
    <property type="component" value="Unassembled WGS sequence"/>
</dbReference>
<organism evidence="2 3">
    <name type="scientific">Rehmannia glutinosa</name>
    <name type="common">Chinese foxglove</name>
    <dbReference type="NCBI Taxonomy" id="99300"/>
    <lineage>
        <taxon>Eukaryota</taxon>
        <taxon>Viridiplantae</taxon>
        <taxon>Streptophyta</taxon>
        <taxon>Embryophyta</taxon>
        <taxon>Tracheophyta</taxon>
        <taxon>Spermatophyta</taxon>
        <taxon>Magnoliopsida</taxon>
        <taxon>eudicotyledons</taxon>
        <taxon>Gunneridae</taxon>
        <taxon>Pentapetalae</taxon>
        <taxon>asterids</taxon>
        <taxon>lamiids</taxon>
        <taxon>Lamiales</taxon>
        <taxon>Orobanchaceae</taxon>
        <taxon>Rehmannieae</taxon>
        <taxon>Rehmannia</taxon>
    </lineage>
</organism>
<dbReference type="EMBL" id="JABTTQ020000012">
    <property type="protein sequence ID" value="KAK6144311.1"/>
    <property type="molecule type" value="Genomic_DNA"/>
</dbReference>
<name>A0ABR0WC16_REHGL</name>
<keyword evidence="3" id="KW-1185">Reference proteome</keyword>
<evidence type="ECO:0000313" key="3">
    <source>
        <dbReference type="Proteomes" id="UP001318860"/>
    </source>
</evidence>
<gene>
    <name evidence="2" type="ORF">DH2020_021131</name>
</gene>
<dbReference type="PANTHER" id="PTHR46519">
    <property type="entry name" value="RING/U-BOX SUPERFAMILY PROTEIN"/>
    <property type="match status" value="1"/>
</dbReference>
<evidence type="ECO:0000256" key="1">
    <source>
        <dbReference type="SAM" id="Coils"/>
    </source>
</evidence>
<feature type="coiled-coil region" evidence="1">
    <location>
        <begin position="34"/>
        <end position="61"/>
    </location>
</feature>
<comment type="caution">
    <text evidence="2">The sequence shown here is derived from an EMBL/GenBank/DDBJ whole genome shotgun (WGS) entry which is preliminary data.</text>
</comment>
<accession>A0ABR0WC16</accession>
<dbReference type="PANTHER" id="PTHR46519:SF3">
    <property type="entry name" value="RING_U-BOX SUPERFAMILY PROTEIN"/>
    <property type="match status" value="1"/>
</dbReference>
<reference evidence="2 3" key="1">
    <citation type="journal article" date="2021" name="Comput. Struct. Biotechnol. J.">
        <title>De novo genome assembly of the potent medicinal plant Rehmannia glutinosa using nanopore technology.</title>
        <authorList>
            <person name="Ma L."/>
            <person name="Dong C."/>
            <person name="Song C."/>
            <person name="Wang X."/>
            <person name="Zheng X."/>
            <person name="Niu Y."/>
            <person name="Chen S."/>
            <person name="Feng W."/>
        </authorList>
    </citation>
    <scope>NUCLEOTIDE SEQUENCE [LARGE SCALE GENOMIC DNA]</scope>
    <source>
        <strain evidence="2">DH-2019</strain>
    </source>
</reference>
<protein>
    <submittedName>
        <fullName evidence="2">Uncharacterized protein</fullName>
    </submittedName>
</protein>
<sequence length="151" mass="17535">MAYFAIKPSLIQPKILRYLSNFSGIDSSTQWEVINELRIDLARLQQRMNNMQSMLEACMEMQLELQRSVRQEVSAALNRSIFSRDASEDNRPCDESQWDHVRKGICCLCRDSKIDSLLYSNTKKKMQHIGENAKQKSFFGIPLVESSGRRR</sequence>
<keyword evidence="1" id="KW-0175">Coiled coil</keyword>